<dbReference type="Gene3D" id="2.60.210.10">
    <property type="entry name" value="Apoptosis, Tumor Necrosis Factor Receptor Associated Protein 2, Chain A"/>
    <property type="match status" value="1"/>
</dbReference>
<dbReference type="PROSITE" id="PS50097">
    <property type="entry name" value="BTB"/>
    <property type="match status" value="1"/>
</dbReference>
<feature type="domain" description="BTB" evidence="1">
    <location>
        <begin position="246"/>
        <end position="313"/>
    </location>
</feature>
<dbReference type="EMBL" id="CAXLJM020000053">
    <property type="protein sequence ID" value="CAL8116389.1"/>
    <property type="molecule type" value="Genomic_DNA"/>
</dbReference>
<dbReference type="SUPFAM" id="SSF49599">
    <property type="entry name" value="TRAF domain-like"/>
    <property type="match status" value="1"/>
</dbReference>
<dbReference type="InterPro" id="IPR002083">
    <property type="entry name" value="MATH/TRAF_dom"/>
</dbReference>
<evidence type="ECO:0000313" key="4">
    <source>
        <dbReference type="Proteomes" id="UP001642540"/>
    </source>
</evidence>
<organism evidence="3 4">
    <name type="scientific">Orchesella dallaii</name>
    <dbReference type="NCBI Taxonomy" id="48710"/>
    <lineage>
        <taxon>Eukaryota</taxon>
        <taxon>Metazoa</taxon>
        <taxon>Ecdysozoa</taxon>
        <taxon>Arthropoda</taxon>
        <taxon>Hexapoda</taxon>
        <taxon>Collembola</taxon>
        <taxon>Entomobryomorpha</taxon>
        <taxon>Entomobryoidea</taxon>
        <taxon>Orchesellidae</taxon>
        <taxon>Orchesellinae</taxon>
        <taxon>Orchesella</taxon>
    </lineage>
</organism>
<dbReference type="SMART" id="SM00061">
    <property type="entry name" value="MATH"/>
    <property type="match status" value="1"/>
</dbReference>
<dbReference type="InterPro" id="IPR000210">
    <property type="entry name" value="BTB/POZ_dom"/>
</dbReference>
<evidence type="ECO:0000259" key="2">
    <source>
        <dbReference type="PROSITE" id="PS50144"/>
    </source>
</evidence>
<sequence length="406" mass="44936">MNNSSMYSSGSSYSPFQRSMSGILGGAGIGGDNPAKRRCTSFGPENASCLGETGVDQEVFSFLWTVKNYSVLSEMAMIKSPIFTGGPKTNHGWQLVFYPKRKVEDVEYLSIFLRLNDYGDGVDSADRAVKATVQFYLLNADGRAVRTFKSCGTSGANTPLEFKKAGNMWGTNKFISSSDLLIPSHKIVVDDAFKIHCEITIIGALKQKVINGGTAKCSPPVEERDKKRMDRMAAELGKMFTDSIATDITVTTGKESFKAHKTILIARSTVFAAMFDVDMREKEMNSLEISDFDGEVVKGMLEHLYSGQTEAMVERAPELLEIAEKYNLPSLKEDCEYSISENLKMQNAAVILVLAHTHNAPYLKQKTIDFINMNRDELLKDKGFKETMKAHANTGGFVDLYLSQSQ</sequence>
<dbReference type="InterPro" id="IPR008974">
    <property type="entry name" value="TRAF-like"/>
</dbReference>
<dbReference type="SUPFAM" id="SSF54695">
    <property type="entry name" value="POZ domain"/>
    <property type="match status" value="1"/>
</dbReference>
<comment type="caution">
    <text evidence="3">The sequence shown here is derived from an EMBL/GenBank/DDBJ whole genome shotgun (WGS) entry which is preliminary data.</text>
</comment>
<dbReference type="Proteomes" id="UP001642540">
    <property type="component" value="Unassembled WGS sequence"/>
</dbReference>
<gene>
    <name evidence="3" type="ORF">ODALV1_LOCUS17263</name>
</gene>
<evidence type="ECO:0000259" key="1">
    <source>
        <dbReference type="PROSITE" id="PS50097"/>
    </source>
</evidence>
<dbReference type="Gene3D" id="3.30.710.10">
    <property type="entry name" value="Potassium Channel Kv1.1, Chain A"/>
    <property type="match status" value="1"/>
</dbReference>
<dbReference type="Gene3D" id="1.25.40.420">
    <property type="match status" value="1"/>
</dbReference>
<dbReference type="Pfam" id="PF00651">
    <property type="entry name" value="BTB"/>
    <property type="match status" value="1"/>
</dbReference>
<dbReference type="SMART" id="SM00225">
    <property type="entry name" value="BTB"/>
    <property type="match status" value="1"/>
</dbReference>
<evidence type="ECO:0000313" key="3">
    <source>
        <dbReference type="EMBL" id="CAL8116389.1"/>
    </source>
</evidence>
<dbReference type="PANTHER" id="PTHR24413">
    <property type="entry name" value="SPECKLE-TYPE POZ PROTEIN"/>
    <property type="match status" value="1"/>
</dbReference>
<dbReference type="InterPro" id="IPR011333">
    <property type="entry name" value="SKP1/BTB/POZ_sf"/>
</dbReference>
<name>A0ABP1R4Y1_9HEXA</name>
<reference evidence="3 4" key="1">
    <citation type="submission" date="2024-08" db="EMBL/GenBank/DDBJ databases">
        <authorList>
            <person name="Cucini C."/>
            <person name="Frati F."/>
        </authorList>
    </citation>
    <scope>NUCLEOTIDE SEQUENCE [LARGE SCALE GENOMIC DNA]</scope>
</reference>
<dbReference type="CDD" id="cd00121">
    <property type="entry name" value="MATH"/>
    <property type="match status" value="1"/>
</dbReference>
<evidence type="ECO:0008006" key="5">
    <source>
        <dbReference type="Google" id="ProtNLM"/>
    </source>
</evidence>
<protein>
    <recommendedName>
        <fullName evidence="5">Speckle-type POZ protein</fullName>
    </recommendedName>
</protein>
<proteinExistence type="predicted"/>
<accession>A0ABP1R4Y1</accession>
<dbReference type="PROSITE" id="PS50144">
    <property type="entry name" value="MATH"/>
    <property type="match status" value="1"/>
</dbReference>
<dbReference type="Pfam" id="PF22486">
    <property type="entry name" value="MATH_2"/>
    <property type="match status" value="1"/>
</dbReference>
<keyword evidence="4" id="KW-1185">Reference proteome</keyword>
<feature type="domain" description="MATH" evidence="2">
    <location>
        <begin position="59"/>
        <end position="199"/>
    </location>
</feature>